<dbReference type="PROSITE" id="PS50885">
    <property type="entry name" value="HAMP"/>
    <property type="match status" value="1"/>
</dbReference>
<keyword evidence="4" id="KW-1133">Transmembrane helix</keyword>
<dbReference type="Proteomes" id="UP000030661">
    <property type="component" value="Unassembled WGS sequence"/>
</dbReference>
<dbReference type="Pfam" id="PF00672">
    <property type="entry name" value="HAMP"/>
    <property type="match status" value="1"/>
</dbReference>
<dbReference type="SMART" id="SM00304">
    <property type="entry name" value="HAMP"/>
    <property type="match status" value="1"/>
</dbReference>
<dbReference type="GO" id="GO:0016020">
    <property type="term" value="C:membrane"/>
    <property type="evidence" value="ECO:0007669"/>
    <property type="project" value="InterPro"/>
</dbReference>
<dbReference type="InterPro" id="IPR003660">
    <property type="entry name" value="HAMP_dom"/>
</dbReference>
<dbReference type="PROSITE" id="PS50111">
    <property type="entry name" value="CHEMOTAXIS_TRANSDUC_2"/>
    <property type="match status" value="1"/>
</dbReference>
<feature type="transmembrane region" description="Helical" evidence="4">
    <location>
        <begin position="330"/>
        <end position="352"/>
    </location>
</feature>
<keyword evidence="1 3" id="KW-0807">Transducer</keyword>
<evidence type="ECO:0000256" key="3">
    <source>
        <dbReference type="PROSITE-ProRule" id="PRU00284"/>
    </source>
</evidence>
<dbReference type="GO" id="GO:0007165">
    <property type="term" value="P:signal transduction"/>
    <property type="evidence" value="ECO:0007669"/>
    <property type="project" value="UniProtKB-KW"/>
</dbReference>
<dbReference type="Gene3D" id="1.10.287.950">
    <property type="entry name" value="Methyl-accepting chemotaxis protein"/>
    <property type="match status" value="3"/>
</dbReference>
<evidence type="ECO:0000259" key="6">
    <source>
        <dbReference type="PROSITE" id="PS50885"/>
    </source>
</evidence>
<dbReference type="InterPro" id="IPR004089">
    <property type="entry name" value="MCPsignal_dom"/>
</dbReference>
<comment type="similarity">
    <text evidence="2">Belongs to the methyl-accepting chemotaxis (MCP) protein family.</text>
</comment>
<evidence type="ECO:0000256" key="4">
    <source>
        <dbReference type="SAM" id="Phobius"/>
    </source>
</evidence>
<dbReference type="SMART" id="SM00283">
    <property type="entry name" value="MA"/>
    <property type="match status" value="1"/>
</dbReference>
<dbReference type="HOGENOM" id="CLU_012500_0_0_0"/>
<name>A0A081BUU5_VECG1</name>
<dbReference type="PANTHER" id="PTHR32089:SF112">
    <property type="entry name" value="LYSOZYME-LIKE PROTEIN-RELATED"/>
    <property type="match status" value="1"/>
</dbReference>
<feature type="domain" description="Methyl-accepting transducer" evidence="5">
    <location>
        <begin position="495"/>
        <end position="731"/>
    </location>
</feature>
<dbReference type="AlphaFoldDB" id="A0A081BUU5"/>
<reference evidence="7 8" key="1">
    <citation type="journal article" date="2015" name="PeerJ">
        <title>First genomic representation of candidate bacterial phylum KSB3 points to enhanced environmental sensing as a trigger of wastewater bulking.</title>
        <authorList>
            <person name="Sekiguchi Y."/>
            <person name="Ohashi A."/>
            <person name="Parks D.H."/>
            <person name="Yamauchi T."/>
            <person name="Tyson G.W."/>
            <person name="Hugenholtz P."/>
        </authorList>
    </citation>
    <scope>NUCLEOTIDE SEQUENCE [LARGE SCALE GENOMIC DNA]</scope>
</reference>
<protein>
    <submittedName>
        <fullName evidence="7">Methyl-accepting chemotaxis sensory transducer</fullName>
    </submittedName>
</protein>
<evidence type="ECO:0000313" key="8">
    <source>
        <dbReference type="Proteomes" id="UP000030661"/>
    </source>
</evidence>
<evidence type="ECO:0000259" key="5">
    <source>
        <dbReference type="PROSITE" id="PS50111"/>
    </source>
</evidence>
<keyword evidence="8" id="KW-1185">Reference proteome</keyword>
<evidence type="ECO:0000256" key="1">
    <source>
        <dbReference type="ARBA" id="ARBA00023224"/>
    </source>
</evidence>
<keyword evidence="4" id="KW-0812">Transmembrane</keyword>
<dbReference type="STRING" id="1499967.U27_03062"/>
<dbReference type="eggNOG" id="COG0840">
    <property type="taxonomic scope" value="Bacteria"/>
</dbReference>
<evidence type="ECO:0000313" key="7">
    <source>
        <dbReference type="EMBL" id="GAK56100.1"/>
    </source>
</evidence>
<feature type="domain" description="HAMP" evidence="6">
    <location>
        <begin position="354"/>
        <end position="406"/>
    </location>
</feature>
<dbReference type="CDD" id="cd06225">
    <property type="entry name" value="HAMP"/>
    <property type="match status" value="1"/>
</dbReference>
<sequence length="853" mass="93715">MMKTSIQTKLLALCLLLVLLTTVSMSIAYYTMTRQDKHRESRQRIRIAFDIILDDLRSQQQSYISRFNEFLTRDVQLSWITGYLQVRNELGSTQFIASSLAKISEDFKNSGASIATDRLFLYGANKRLLVAYRRDGSSETVGGYVISGTGQDTYLPMDDFEQISAMYYQNQTIPDNPLPEGLKPFYGGEMPTITTTQVFREGGKLGLQILAPIYYNEKISGLLVGEIVYTDNMIERFASLSETAVNFFAGTQFNIGTLPLQQQIDADVLEHAVTCDALLDKQSPVEVIPITFNTQHYYQGRCVLKNTEKAVGAITVSFSQEIEKQAIAKIITTVLTIAAIVSGVAFALSILFSRGTIHSIQETVAVIVSAAEGDLRQTARVLSHDELGMLATKLNQMITQLRSVSSQVQQASNSVNSTADSILQQMEILIKNMEQQAGTVDNTTLAIKKIREFIEDVSQNTNTLLSAAAEILSSIQETRASVAEVTTSTNSLTTDLVLISSSVDQINQTMKQIGEHTGQLEHIAQETETEVQHIDQSLRNVSLNADQTQQFAKATMEAAIHGQKSVEASMNGMDELKAVVLKTAQIIQEVNTWSERISSILNMVDDIAEQTSLLSLNASIISAQAGVHGKGFAVVANEIKELATRTKASTREISSLIHEFQKKAAQGVEHTAEGLKKTDQGIQLAHAVQESLATILDSATHSSTRAADTAQVIQQTAISSQAINTQMNQMTSMASSIKTAIQQQEHDIEQVSQAVESISGMSEQVNRASLEQKRAAEEIAQSMEYVTDRFNGIAAQTDELKLHSEQMVNAMDTIETITENILQKATDFSGDTVKNLVQQSDLLQQIVKVFKVS</sequence>
<dbReference type="Pfam" id="PF00015">
    <property type="entry name" value="MCPsignal"/>
    <property type="match status" value="1"/>
</dbReference>
<organism evidence="7 8">
    <name type="scientific">Vecturithrix granuli</name>
    <dbReference type="NCBI Taxonomy" id="1499967"/>
    <lineage>
        <taxon>Bacteria</taxon>
        <taxon>Candidatus Moduliflexota</taxon>
        <taxon>Candidatus Vecturitrichia</taxon>
        <taxon>Candidatus Vecturitrichales</taxon>
        <taxon>Candidatus Vecturitrichaceae</taxon>
        <taxon>Candidatus Vecturithrix</taxon>
    </lineage>
</organism>
<dbReference type="EMBL" id="DF820464">
    <property type="protein sequence ID" value="GAK56100.1"/>
    <property type="molecule type" value="Genomic_DNA"/>
</dbReference>
<keyword evidence="4" id="KW-0472">Membrane</keyword>
<proteinExistence type="inferred from homology"/>
<gene>
    <name evidence="7" type="ORF">U27_03062</name>
</gene>
<dbReference type="SUPFAM" id="SSF58104">
    <property type="entry name" value="Methyl-accepting chemotaxis protein (MCP) signaling domain"/>
    <property type="match status" value="3"/>
</dbReference>
<accession>A0A081BUU5</accession>
<evidence type="ECO:0000256" key="2">
    <source>
        <dbReference type="ARBA" id="ARBA00029447"/>
    </source>
</evidence>
<dbReference type="PANTHER" id="PTHR32089">
    <property type="entry name" value="METHYL-ACCEPTING CHEMOTAXIS PROTEIN MCPB"/>
    <property type="match status" value="1"/>
</dbReference>